<feature type="region of interest" description="Disordered" evidence="1">
    <location>
        <begin position="148"/>
        <end position="168"/>
    </location>
</feature>
<dbReference type="Proteomes" id="UP000001631">
    <property type="component" value="Unassembled WGS sequence"/>
</dbReference>
<evidence type="ECO:0000256" key="2">
    <source>
        <dbReference type="SAM" id="SignalP"/>
    </source>
</evidence>
<dbReference type="HOGENOM" id="CLU_483918_0_0_1"/>
<feature type="chain" id="PRO_5002899751" evidence="2">
    <location>
        <begin position="21"/>
        <end position="563"/>
    </location>
</feature>
<dbReference type="AlphaFoldDB" id="C0NPQ4"/>
<evidence type="ECO:0000313" key="4">
    <source>
        <dbReference type="Proteomes" id="UP000001631"/>
    </source>
</evidence>
<accession>C0NPQ4</accession>
<feature type="signal peptide" evidence="2">
    <location>
        <begin position="1"/>
        <end position="20"/>
    </location>
</feature>
<sequence length="563" mass="64700">MHYFSFTSLGFIAGLALCVATNDVLDRENGRPHDFIYWQDKQNNNVDYHGLPENMRTKSAEFHHIGNDGILRVFNEAGEVIDYAHPSIDELKTMIEISPLSPEERHSMLNVWSGMDNVQISMEQIWQPPRDLLPLKLADPEAFAREVKNRKQQPARYQSSKPNPLLQREAPGRCQEQWYLLMNEYPQQSLLIFSPHMASRVLLSTQPVASIETLPNELLDQVLSYLSPGPPPSSRKLRQVPAHSVTSSTALDLKNVSRASPRFRALTRPLLFAHTRHELRDQDRFLDFLREHELAPYVQSVVVSVRSIFPGSEKPLWWVRLLGEVDPRHLTVIAPPYMFAHMALCHLDGVHSWAFELPLQTIQFHRPAQRSVPLPNHGSDDTLFSARPWTEILFNEGSSLRAYSNYEYYLLRVPSIMDHWGSVDPLQSKELPYPVAAISRLTSFHYIAVFPFYNHTNLVLKVIRNMSNLRHLSFQLAPQPNSTIFEDEQRAGTLDPNDPWMELDTSYSLISHSVRYLGVQGKLVEFRCFDFELEALRDNLVSRIGSNLKGKWAHQGDGLWLKL</sequence>
<dbReference type="EMBL" id="GG663368">
    <property type="protein sequence ID" value="EEH06914.1"/>
    <property type="molecule type" value="Genomic_DNA"/>
</dbReference>
<name>C0NPQ4_AJECG</name>
<dbReference type="RefSeq" id="XP_045287395.1">
    <property type="nucleotide sequence ID" value="XM_045432183.1"/>
</dbReference>
<organism evidence="3 4">
    <name type="scientific">Ajellomyces capsulatus (strain G186AR / H82 / ATCC MYA-2454 / RMSCC 2432)</name>
    <name type="common">Darling's disease fungus</name>
    <name type="synonym">Histoplasma capsulatum</name>
    <dbReference type="NCBI Taxonomy" id="447093"/>
    <lineage>
        <taxon>Eukaryota</taxon>
        <taxon>Fungi</taxon>
        <taxon>Dikarya</taxon>
        <taxon>Ascomycota</taxon>
        <taxon>Pezizomycotina</taxon>
        <taxon>Eurotiomycetes</taxon>
        <taxon>Eurotiomycetidae</taxon>
        <taxon>Onygenales</taxon>
        <taxon>Ajellomycetaceae</taxon>
        <taxon>Histoplasma</taxon>
    </lineage>
</organism>
<keyword evidence="4" id="KW-1185">Reference proteome</keyword>
<reference evidence="3" key="1">
    <citation type="submission" date="2009-02" db="EMBL/GenBank/DDBJ databases">
        <title>The Genome Sequence of Ajellomyces capsulatus strain G186AR.</title>
        <authorList>
            <consortium name="The Broad Institute Genome Sequencing Platform"/>
            <person name="Champion M."/>
            <person name="Cuomo C."/>
            <person name="Ma L.-J."/>
            <person name="Henn M.R."/>
            <person name="Sil A."/>
            <person name="Goldman B."/>
            <person name="Young S.K."/>
            <person name="Kodira C.D."/>
            <person name="Zeng Q."/>
            <person name="Koehrsen M."/>
            <person name="Alvarado L."/>
            <person name="Berlin A."/>
            <person name="Borenstein D."/>
            <person name="Chen Z."/>
            <person name="Engels R."/>
            <person name="Freedman E."/>
            <person name="Gellesch M."/>
            <person name="Goldberg J."/>
            <person name="Griggs A."/>
            <person name="Gujja S."/>
            <person name="Heiman D."/>
            <person name="Hepburn T."/>
            <person name="Howarth C."/>
            <person name="Jen D."/>
            <person name="Larson L."/>
            <person name="Lewis B."/>
            <person name="Mehta T."/>
            <person name="Park D."/>
            <person name="Pearson M."/>
            <person name="Roberts A."/>
            <person name="Saif S."/>
            <person name="Shea T."/>
            <person name="Shenoy N."/>
            <person name="Sisk P."/>
            <person name="Stolte C."/>
            <person name="Sykes S."/>
            <person name="Walk T."/>
            <person name="White J."/>
            <person name="Yandava C."/>
            <person name="Klein B."/>
            <person name="McEwen J.G."/>
            <person name="Puccia R."/>
            <person name="Goldman G.H."/>
            <person name="Felipe M.S."/>
            <person name="Nino-Vega G."/>
            <person name="San-Blas G."/>
            <person name="Taylor J."/>
            <person name="Mendoza L."/>
            <person name="Galagan J."/>
            <person name="Nusbaum C."/>
            <person name="Birren B."/>
        </authorList>
    </citation>
    <scope>NUCLEOTIDE SEQUENCE</scope>
    <source>
        <strain evidence="3">G186AR</strain>
    </source>
</reference>
<evidence type="ECO:0000313" key="3">
    <source>
        <dbReference type="EMBL" id="EEH06914.1"/>
    </source>
</evidence>
<dbReference type="VEuPathDB" id="FungiDB:I7I50_04667"/>
<gene>
    <name evidence="3" type="ORF">HCBG_05134</name>
</gene>
<dbReference type="InParanoid" id="C0NPQ4"/>
<dbReference type="STRING" id="447093.C0NPQ4"/>
<keyword evidence="2" id="KW-0732">Signal</keyword>
<dbReference type="GeneID" id="69038150"/>
<proteinExistence type="predicted"/>
<evidence type="ECO:0000256" key="1">
    <source>
        <dbReference type="SAM" id="MobiDB-lite"/>
    </source>
</evidence>
<dbReference type="VEuPathDB" id="FungiDB:I7I50_04666"/>
<protein>
    <submittedName>
        <fullName evidence="3">F-box domain-containing protein</fullName>
    </submittedName>
</protein>